<dbReference type="InterPro" id="IPR042566">
    <property type="entry name" value="L1_C"/>
</dbReference>
<name>A0AAD1SZV2_PELCU</name>
<evidence type="ECO:0000313" key="3">
    <source>
        <dbReference type="Proteomes" id="UP001295444"/>
    </source>
</evidence>
<evidence type="ECO:0000256" key="1">
    <source>
        <dbReference type="SAM" id="MobiDB-lite"/>
    </source>
</evidence>
<gene>
    <name evidence="2" type="ORF">PECUL_23A059866</name>
</gene>
<accession>A0AAD1SZV2</accession>
<proteinExistence type="predicted"/>
<protein>
    <submittedName>
        <fullName evidence="2">Uncharacterized protein</fullName>
    </submittedName>
</protein>
<organism evidence="2 3">
    <name type="scientific">Pelobates cultripes</name>
    <name type="common">Western spadefoot toad</name>
    <dbReference type="NCBI Taxonomy" id="61616"/>
    <lineage>
        <taxon>Eukaryota</taxon>
        <taxon>Metazoa</taxon>
        <taxon>Chordata</taxon>
        <taxon>Craniata</taxon>
        <taxon>Vertebrata</taxon>
        <taxon>Euteleostomi</taxon>
        <taxon>Amphibia</taxon>
        <taxon>Batrachia</taxon>
        <taxon>Anura</taxon>
        <taxon>Pelobatoidea</taxon>
        <taxon>Pelobatidae</taxon>
        <taxon>Pelobates</taxon>
    </lineage>
</organism>
<dbReference type="Gene3D" id="3.30.250.20">
    <property type="entry name" value="L1 transposable element, C-terminal domain"/>
    <property type="match status" value="1"/>
</dbReference>
<dbReference type="EMBL" id="OW240920">
    <property type="protein sequence ID" value="CAH2314860.1"/>
    <property type="molecule type" value="Genomic_DNA"/>
</dbReference>
<keyword evidence="3" id="KW-1185">Reference proteome</keyword>
<feature type="compositionally biased region" description="Basic and acidic residues" evidence="1">
    <location>
        <begin position="84"/>
        <end position="96"/>
    </location>
</feature>
<evidence type="ECO:0000313" key="2">
    <source>
        <dbReference type="EMBL" id="CAH2314860.1"/>
    </source>
</evidence>
<sequence>MRATRMTPALPEHFTNIQIYVNLSQTTLANRKAFATVIRALRNINIIFKWGYPNKLIVQRNGTEHSISTPEDVEKYLKEWRLEAENQMKTPNRREPATSPKKLNPDWKTTATVSDSKGENPLLA</sequence>
<feature type="region of interest" description="Disordered" evidence="1">
    <location>
        <begin position="84"/>
        <end position="124"/>
    </location>
</feature>
<dbReference type="AlphaFoldDB" id="A0AAD1SZV2"/>
<reference evidence="2" key="1">
    <citation type="submission" date="2022-03" db="EMBL/GenBank/DDBJ databases">
        <authorList>
            <person name="Alioto T."/>
            <person name="Alioto T."/>
            <person name="Gomez Garrido J."/>
        </authorList>
    </citation>
    <scope>NUCLEOTIDE SEQUENCE</scope>
</reference>
<dbReference type="Proteomes" id="UP001295444">
    <property type="component" value="Chromosome 09"/>
</dbReference>